<dbReference type="AlphaFoldDB" id="A0AAE1TXB5"/>
<name>A0AAE1TXB5_9EUCA</name>
<dbReference type="EMBL" id="JAWZYT010003400">
    <property type="protein sequence ID" value="KAK4298579.1"/>
    <property type="molecule type" value="Genomic_DNA"/>
</dbReference>
<feature type="non-terminal residue" evidence="2">
    <location>
        <position position="30"/>
    </location>
</feature>
<evidence type="ECO:0000313" key="2">
    <source>
        <dbReference type="EMBL" id="KAK4298579.1"/>
    </source>
</evidence>
<feature type="compositionally biased region" description="Polar residues" evidence="1">
    <location>
        <begin position="9"/>
        <end position="21"/>
    </location>
</feature>
<proteinExistence type="predicted"/>
<organism evidence="2 3">
    <name type="scientific">Petrolisthes manimaculis</name>
    <dbReference type="NCBI Taxonomy" id="1843537"/>
    <lineage>
        <taxon>Eukaryota</taxon>
        <taxon>Metazoa</taxon>
        <taxon>Ecdysozoa</taxon>
        <taxon>Arthropoda</taxon>
        <taxon>Crustacea</taxon>
        <taxon>Multicrustacea</taxon>
        <taxon>Malacostraca</taxon>
        <taxon>Eumalacostraca</taxon>
        <taxon>Eucarida</taxon>
        <taxon>Decapoda</taxon>
        <taxon>Pleocyemata</taxon>
        <taxon>Anomura</taxon>
        <taxon>Galatheoidea</taxon>
        <taxon>Porcellanidae</taxon>
        <taxon>Petrolisthes</taxon>
    </lineage>
</organism>
<evidence type="ECO:0000313" key="3">
    <source>
        <dbReference type="Proteomes" id="UP001292094"/>
    </source>
</evidence>
<protein>
    <submittedName>
        <fullName evidence="2">Uncharacterized protein</fullName>
    </submittedName>
</protein>
<sequence length="30" mass="3485">MKLDKKSEMSSICKQSKLSIKQTKEKKSLE</sequence>
<keyword evidence="3" id="KW-1185">Reference proteome</keyword>
<reference evidence="2" key="1">
    <citation type="submission" date="2023-11" db="EMBL/GenBank/DDBJ databases">
        <title>Genome assemblies of two species of porcelain crab, Petrolisthes cinctipes and Petrolisthes manimaculis (Anomura: Porcellanidae).</title>
        <authorList>
            <person name="Angst P."/>
        </authorList>
    </citation>
    <scope>NUCLEOTIDE SEQUENCE</scope>
    <source>
        <strain evidence="2">PB745_02</strain>
        <tissue evidence="2">Gill</tissue>
    </source>
</reference>
<dbReference type="Proteomes" id="UP001292094">
    <property type="component" value="Unassembled WGS sequence"/>
</dbReference>
<gene>
    <name evidence="2" type="ORF">Pmani_029083</name>
</gene>
<accession>A0AAE1TXB5</accession>
<feature type="region of interest" description="Disordered" evidence="1">
    <location>
        <begin position="1"/>
        <end position="30"/>
    </location>
</feature>
<evidence type="ECO:0000256" key="1">
    <source>
        <dbReference type="SAM" id="MobiDB-lite"/>
    </source>
</evidence>
<comment type="caution">
    <text evidence="2">The sequence shown here is derived from an EMBL/GenBank/DDBJ whole genome shotgun (WGS) entry which is preliminary data.</text>
</comment>